<reference evidence="1" key="1">
    <citation type="submission" date="2023-01" db="EMBL/GenBank/DDBJ databases">
        <title>Genome assembly of the deep-sea coral Lophelia pertusa.</title>
        <authorList>
            <person name="Herrera S."/>
            <person name="Cordes E."/>
        </authorList>
    </citation>
    <scope>NUCLEOTIDE SEQUENCE</scope>
    <source>
        <strain evidence="1">USNM1676648</strain>
        <tissue evidence="1">Polyp</tissue>
    </source>
</reference>
<keyword evidence="2" id="KW-1185">Reference proteome</keyword>
<evidence type="ECO:0000313" key="1">
    <source>
        <dbReference type="EMBL" id="KAJ7382453.1"/>
    </source>
</evidence>
<dbReference type="EMBL" id="MU825923">
    <property type="protein sequence ID" value="KAJ7382453.1"/>
    <property type="molecule type" value="Genomic_DNA"/>
</dbReference>
<name>A0A9X0D1P3_9CNID</name>
<protein>
    <submittedName>
        <fullName evidence="1">Uncharacterized protein</fullName>
    </submittedName>
</protein>
<comment type="caution">
    <text evidence="1">The sequence shown here is derived from an EMBL/GenBank/DDBJ whole genome shotgun (WGS) entry which is preliminary data.</text>
</comment>
<evidence type="ECO:0000313" key="2">
    <source>
        <dbReference type="Proteomes" id="UP001163046"/>
    </source>
</evidence>
<proteinExistence type="predicted"/>
<sequence length="287" mass="32575">MLKTRNPLYLEDHLKTVAIVECLTDATALRMEKHVFNCGRMNHFAHRCRAPSRGRKNRVSAVHETAEPEQDPYYIGSIVEKNKPQARMAVIKLQIYAPTPETEVQFQIDTGSQCDILPARIYKQVTGDTLLQRIKPCKKEIVSYTGEHRKSPVKSTSPSGLEDIENAEPLHEEGRTESQLFHETAEPEQDPYYIGSIVEKNKPQARMAVIKLQIYAPTPETEVQFQIDTGSQCDILPARIYKQVTGDTLLQRIKPCKKEIVSYTGEHRKVTGKVNLPIWSGGHRKVT</sequence>
<dbReference type="AlphaFoldDB" id="A0A9X0D1P3"/>
<organism evidence="1 2">
    <name type="scientific">Desmophyllum pertusum</name>
    <dbReference type="NCBI Taxonomy" id="174260"/>
    <lineage>
        <taxon>Eukaryota</taxon>
        <taxon>Metazoa</taxon>
        <taxon>Cnidaria</taxon>
        <taxon>Anthozoa</taxon>
        <taxon>Hexacorallia</taxon>
        <taxon>Scleractinia</taxon>
        <taxon>Caryophylliina</taxon>
        <taxon>Caryophylliidae</taxon>
        <taxon>Desmophyllum</taxon>
    </lineage>
</organism>
<dbReference type="OrthoDB" id="5987525at2759"/>
<gene>
    <name evidence="1" type="ORF">OS493_034890</name>
</gene>
<dbReference type="Proteomes" id="UP001163046">
    <property type="component" value="Unassembled WGS sequence"/>
</dbReference>
<accession>A0A9X0D1P3</accession>